<evidence type="ECO:0000313" key="2">
    <source>
        <dbReference type="EMBL" id="CAA9418391.1"/>
    </source>
</evidence>
<organism evidence="2">
    <name type="scientific">uncultured Propionibacteriaceae bacterium</name>
    <dbReference type="NCBI Taxonomy" id="257457"/>
    <lineage>
        <taxon>Bacteria</taxon>
        <taxon>Bacillati</taxon>
        <taxon>Actinomycetota</taxon>
        <taxon>Actinomycetes</taxon>
        <taxon>Propionibacteriales</taxon>
        <taxon>Propionibacteriaceae</taxon>
        <taxon>environmental samples</taxon>
    </lineage>
</organism>
<accession>A0A6J4PJZ8</accession>
<protein>
    <submittedName>
        <fullName evidence="2">Uncharacterized protein</fullName>
    </submittedName>
</protein>
<reference evidence="2" key="1">
    <citation type="submission" date="2020-02" db="EMBL/GenBank/DDBJ databases">
        <authorList>
            <person name="Meier V. D."/>
        </authorList>
    </citation>
    <scope>NUCLEOTIDE SEQUENCE</scope>
    <source>
        <strain evidence="2">AVDCRST_MAG75</strain>
    </source>
</reference>
<feature type="compositionally biased region" description="Basic residues" evidence="1">
    <location>
        <begin position="75"/>
        <end position="91"/>
    </location>
</feature>
<proteinExistence type="predicted"/>
<feature type="non-terminal residue" evidence="2">
    <location>
        <position position="112"/>
    </location>
</feature>
<feature type="region of interest" description="Disordered" evidence="1">
    <location>
        <begin position="75"/>
        <end position="103"/>
    </location>
</feature>
<dbReference type="AlphaFoldDB" id="A0A6J4PJZ8"/>
<dbReference type="EMBL" id="CADCUO010000238">
    <property type="protein sequence ID" value="CAA9418391.1"/>
    <property type="molecule type" value="Genomic_DNA"/>
</dbReference>
<evidence type="ECO:0000256" key="1">
    <source>
        <dbReference type="SAM" id="MobiDB-lite"/>
    </source>
</evidence>
<name>A0A6J4PJZ8_9ACTN</name>
<feature type="non-terminal residue" evidence="2">
    <location>
        <position position="1"/>
    </location>
</feature>
<gene>
    <name evidence="2" type="ORF">AVDCRST_MAG75-3271</name>
</gene>
<sequence>DRPSRRRRPDQCRCGAWRAHARTRRRAVFHLRAVRCAGLGRPHPRWRDRMDGLASMDGRAVDTCDRCLYHRPRHPHGHLRRPASRRNRIGRHGCGGPRSSGCAGHQCISPVG</sequence>